<sequence length="71" mass="7787">MPPDTPKTGSFSFYPRLVMFTPLHRSLGLAPIGPTDEILDQAAEAGVTESYDFDWKSELPAQSGLGRVGYR</sequence>
<proteinExistence type="predicted"/>
<dbReference type="Proteomes" id="UP001300745">
    <property type="component" value="Unassembled WGS sequence"/>
</dbReference>
<comment type="caution">
    <text evidence="1">The sequence shown here is derived from an EMBL/GenBank/DDBJ whole genome shotgun (WGS) entry which is preliminary data.</text>
</comment>
<accession>A0ABT3SL86</accession>
<organism evidence="1 2">
    <name type="scientific">Mycobacterium pinniadriaticum</name>
    <dbReference type="NCBI Taxonomy" id="2994102"/>
    <lineage>
        <taxon>Bacteria</taxon>
        <taxon>Bacillati</taxon>
        <taxon>Actinomycetota</taxon>
        <taxon>Actinomycetes</taxon>
        <taxon>Mycobacteriales</taxon>
        <taxon>Mycobacteriaceae</taxon>
        <taxon>Mycobacterium</taxon>
    </lineage>
</organism>
<keyword evidence="2" id="KW-1185">Reference proteome</keyword>
<gene>
    <name evidence="1" type="ORF">ORI27_24810</name>
</gene>
<name>A0ABT3SL86_9MYCO</name>
<protein>
    <submittedName>
        <fullName evidence="1">Uncharacterized protein</fullName>
    </submittedName>
</protein>
<reference evidence="1 2" key="1">
    <citation type="submission" date="2022-11" db="EMBL/GenBank/DDBJ databases">
        <title>Mycobacterium sp. nov.</title>
        <authorList>
            <person name="Papic B."/>
            <person name="Spicic S."/>
            <person name="Duvnjak S."/>
        </authorList>
    </citation>
    <scope>NUCLEOTIDE SEQUENCE [LARGE SCALE GENOMIC DNA]</scope>
    <source>
        <strain evidence="1 2">CVI_P4</strain>
    </source>
</reference>
<evidence type="ECO:0000313" key="1">
    <source>
        <dbReference type="EMBL" id="MCX2939924.1"/>
    </source>
</evidence>
<dbReference type="RefSeq" id="WP_265999669.1">
    <property type="nucleotide sequence ID" value="NZ_JAPJDN010000029.1"/>
</dbReference>
<evidence type="ECO:0000313" key="2">
    <source>
        <dbReference type="Proteomes" id="UP001300745"/>
    </source>
</evidence>
<dbReference type="EMBL" id="JAPJDO010000029">
    <property type="protein sequence ID" value="MCX2939924.1"/>
    <property type="molecule type" value="Genomic_DNA"/>
</dbReference>